<dbReference type="InterPro" id="IPR001763">
    <property type="entry name" value="Rhodanese-like_dom"/>
</dbReference>
<keyword evidence="6" id="KW-1185">Reference proteome</keyword>
<dbReference type="CDD" id="cd01448">
    <property type="entry name" value="TST_Repeat_1"/>
    <property type="match status" value="1"/>
</dbReference>
<dbReference type="Pfam" id="PF00581">
    <property type="entry name" value="Rhodanese"/>
    <property type="match status" value="2"/>
</dbReference>
<dbReference type="SUPFAM" id="SSF52821">
    <property type="entry name" value="Rhodanese/Cell cycle control phosphatase"/>
    <property type="match status" value="2"/>
</dbReference>
<gene>
    <name evidence="5" type="ORF">ASUIS_1113</name>
</gene>
<evidence type="ECO:0000256" key="3">
    <source>
        <dbReference type="SAM" id="SignalP"/>
    </source>
</evidence>
<feature type="signal peptide" evidence="3">
    <location>
        <begin position="1"/>
        <end position="17"/>
    </location>
</feature>
<evidence type="ECO:0000313" key="6">
    <source>
        <dbReference type="Proteomes" id="UP000263040"/>
    </source>
</evidence>
<name>A0AAD0SQ47_9BACT</name>
<keyword evidence="3" id="KW-0732">Signal</keyword>
<dbReference type="PANTHER" id="PTHR43855:SF1">
    <property type="entry name" value="THIOSULFATE SULFURTRANSFERASE"/>
    <property type="match status" value="1"/>
</dbReference>
<dbReference type="KEGG" id="asui:ASUIS_1113"/>
<protein>
    <recommendedName>
        <fullName evidence="2">Sulfurtransferase</fullName>
    </recommendedName>
</protein>
<dbReference type="Gene3D" id="3.40.250.10">
    <property type="entry name" value="Rhodanese-like domain"/>
    <property type="match status" value="2"/>
</dbReference>
<dbReference type="InterPro" id="IPR051126">
    <property type="entry name" value="Thiosulfate_sulfurtransferase"/>
</dbReference>
<sequence>MKNIFLVLLFMFGSLFATTENKVPTVVPVSWIKENLNNPNLVIVDLREKSEYDKGHIKGAVNMPGLESLFEKDTWMIPKLDFLKELFSNAGINQDSLVVAYDNGDFFWAARLYWILEVFGHNNVGLSKYAYGKYIQDNLPTTTEQTKVTKKEFIPRVDNNQIETKLSTLLAIGKKNIIDGREKSHYEGKDSIAKRFGHIPTAQNYACTNNFQVSKDGNYMKEFDELEKVYKDLDKNKEIVLYCQGGAESALNYIVLKKLGFKASVYDGSWKEWGNDNNVPVENPSKTH</sequence>
<organism evidence="5 6">
    <name type="scientific">Arcobacter suis CECT 7833</name>
    <dbReference type="NCBI Taxonomy" id="663365"/>
    <lineage>
        <taxon>Bacteria</taxon>
        <taxon>Pseudomonadati</taxon>
        <taxon>Campylobacterota</taxon>
        <taxon>Epsilonproteobacteria</taxon>
        <taxon>Campylobacterales</taxon>
        <taxon>Arcobacteraceae</taxon>
        <taxon>Arcobacter</taxon>
    </lineage>
</organism>
<dbReference type="PROSITE" id="PS50206">
    <property type="entry name" value="RHODANESE_3"/>
    <property type="match status" value="2"/>
</dbReference>
<dbReference type="RefSeq" id="WP_118886144.1">
    <property type="nucleotide sequence ID" value="NZ_CP032100.1"/>
</dbReference>
<evidence type="ECO:0000313" key="5">
    <source>
        <dbReference type="EMBL" id="AXX89601.1"/>
    </source>
</evidence>
<dbReference type="EMBL" id="CP032100">
    <property type="protein sequence ID" value="AXX89601.1"/>
    <property type="molecule type" value="Genomic_DNA"/>
</dbReference>
<evidence type="ECO:0000256" key="2">
    <source>
        <dbReference type="RuleBase" id="RU000507"/>
    </source>
</evidence>
<accession>A0AAD0SQ47</accession>
<feature type="chain" id="PRO_5041959035" description="Sulfurtransferase" evidence="3">
    <location>
        <begin position="18"/>
        <end position="288"/>
    </location>
</feature>
<evidence type="ECO:0000256" key="1">
    <source>
        <dbReference type="ARBA" id="ARBA00022737"/>
    </source>
</evidence>
<keyword evidence="1" id="KW-0677">Repeat</keyword>
<dbReference type="PROSITE" id="PS00683">
    <property type="entry name" value="RHODANESE_2"/>
    <property type="match status" value="1"/>
</dbReference>
<dbReference type="InterPro" id="IPR001307">
    <property type="entry name" value="Thiosulphate_STrfase_CS"/>
</dbReference>
<dbReference type="AlphaFoldDB" id="A0AAD0SQ47"/>
<proteinExistence type="predicted"/>
<feature type="domain" description="Rhodanese" evidence="4">
    <location>
        <begin position="37"/>
        <end position="143"/>
    </location>
</feature>
<reference evidence="5 6" key="1">
    <citation type="submission" date="2018-08" db="EMBL/GenBank/DDBJ databases">
        <title>Complete genome of the Arcobacter suis type strain LMG 26152.</title>
        <authorList>
            <person name="Miller W.G."/>
            <person name="Yee E."/>
            <person name="Bono J.L."/>
        </authorList>
    </citation>
    <scope>NUCLEOTIDE SEQUENCE [LARGE SCALE GENOMIC DNA]</scope>
    <source>
        <strain evidence="5 6">CECT 7833</strain>
    </source>
</reference>
<dbReference type="PANTHER" id="PTHR43855">
    <property type="entry name" value="THIOSULFATE SULFURTRANSFERASE"/>
    <property type="match status" value="1"/>
</dbReference>
<dbReference type="Proteomes" id="UP000263040">
    <property type="component" value="Chromosome"/>
</dbReference>
<keyword evidence="2" id="KW-0808">Transferase</keyword>
<feature type="domain" description="Rhodanese" evidence="4">
    <location>
        <begin position="171"/>
        <end position="282"/>
    </location>
</feature>
<dbReference type="SMART" id="SM00450">
    <property type="entry name" value="RHOD"/>
    <property type="match status" value="2"/>
</dbReference>
<dbReference type="InterPro" id="IPR036873">
    <property type="entry name" value="Rhodanese-like_dom_sf"/>
</dbReference>
<dbReference type="GO" id="GO:0004792">
    <property type="term" value="F:thiosulfate-cyanide sulfurtransferase activity"/>
    <property type="evidence" value="ECO:0007669"/>
    <property type="project" value="InterPro"/>
</dbReference>
<evidence type="ECO:0000259" key="4">
    <source>
        <dbReference type="PROSITE" id="PS50206"/>
    </source>
</evidence>